<reference evidence="3" key="1">
    <citation type="submission" date="2018-02" db="EMBL/GenBank/DDBJ databases">
        <authorList>
            <person name="Silar P."/>
        </authorList>
    </citation>
    <scope>NUCLEOTIDE SEQUENCE [LARGE SCALE GENOMIC DNA]</scope>
    <source>
        <strain evidence="3">T</strain>
    </source>
</reference>
<dbReference type="NCBIfam" id="TIGR01493">
    <property type="entry name" value="HAD-SF-IA-v2"/>
    <property type="match status" value="1"/>
</dbReference>
<dbReference type="SFLD" id="SFLDS00003">
    <property type="entry name" value="Haloacid_Dehalogenase"/>
    <property type="match status" value="1"/>
</dbReference>
<dbReference type="InterPro" id="IPR023214">
    <property type="entry name" value="HAD_sf"/>
</dbReference>
<dbReference type="InterPro" id="IPR006328">
    <property type="entry name" value="2-HAD"/>
</dbReference>
<dbReference type="InterPro" id="IPR023198">
    <property type="entry name" value="PGP-like_dom2"/>
</dbReference>
<dbReference type="PANTHER" id="PTHR43316:SF3">
    <property type="entry name" value="HALOACID DEHALOGENASE, TYPE II (AFU_ORTHOLOGUE AFUA_2G07750)-RELATED"/>
    <property type="match status" value="1"/>
</dbReference>
<dbReference type="InterPro" id="IPR036412">
    <property type="entry name" value="HAD-like_sf"/>
</dbReference>
<evidence type="ECO:0000256" key="1">
    <source>
        <dbReference type="ARBA" id="ARBA00008106"/>
    </source>
</evidence>
<dbReference type="InterPro" id="IPR006439">
    <property type="entry name" value="HAD-SF_hydro_IA"/>
</dbReference>
<keyword evidence="4" id="KW-1185">Reference proteome</keyword>
<sequence length="318" mass="35722">MQSPQGREPVSLNQPLHLRAFPALPGWPNHSSPHLYSLLNQIMTFSSPFHITHHPLLPPIPIITMPDPSLTGVKALTFDIFGTVVNWRPHIISTLRALAPPTFKEVDWPLFALKWRLSHGKFCGSYLPSPSNPFKTTDSHHRDSLRALLTEFSLPPDTFSPSQIELLVQTWHELTPWPDSAAGIARLKKRFKTAMLSDGNKSCLEDLNRNGHLGYDEICSSEDFKAYKPHPSVYLGACQKLGLEPKEVAMAAAHLGDLAAAHKLGFKTVYVERPDEERWGLDEERYEKAKEWVDLWVGLDDGKGGLEEVANRLVGEEE</sequence>
<dbReference type="Proteomes" id="UP000280685">
    <property type="component" value="Chromosome 2"/>
</dbReference>
<accession>A0ABY6S0V9</accession>
<dbReference type="SUPFAM" id="SSF56784">
    <property type="entry name" value="HAD-like"/>
    <property type="match status" value="1"/>
</dbReference>
<dbReference type="Gene3D" id="1.10.150.240">
    <property type="entry name" value="Putative phosphatase, domain 2"/>
    <property type="match status" value="1"/>
</dbReference>
<dbReference type="Gene3D" id="3.40.50.1000">
    <property type="entry name" value="HAD superfamily/HAD-like"/>
    <property type="match status" value="1"/>
</dbReference>
<keyword evidence="2" id="KW-0378">Hydrolase</keyword>
<dbReference type="SFLD" id="SFLDG01129">
    <property type="entry name" value="C1.5:_HAD__Beta-PGM__Phosphata"/>
    <property type="match status" value="1"/>
</dbReference>
<evidence type="ECO:0000256" key="2">
    <source>
        <dbReference type="ARBA" id="ARBA00022801"/>
    </source>
</evidence>
<protein>
    <recommendedName>
        <fullName evidence="5">Haloacid dehalogenase</fullName>
    </recommendedName>
</protein>
<dbReference type="PRINTS" id="PR00413">
    <property type="entry name" value="HADHALOGNASE"/>
</dbReference>
<evidence type="ECO:0000313" key="4">
    <source>
        <dbReference type="Proteomes" id="UP000280685"/>
    </source>
</evidence>
<dbReference type="EMBL" id="LR026965">
    <property type="protein sequence ID" value="VBB75130.1"/>
    <property type="molecule type" value="Genomic_DNA"/>
</dbReference>
<gene>
    <name evidence="3" type="ORF">PODCO_201020</name>
</gene>
<name>A0ABY6S0V9_PODCO</name>
<dbReference type="PANTHER" id="PTHR43316">
    <property type="entry name" value="HYDROLASE, HALOACID DELAHOGENASE-RELATED"/>
    <property type="match status" value="1"/>
</dbReference>
<evidence type="ECO:0008006" key="5">
    <source>
        <dbReference type="Google" id="ProtNLM"/>
    </source>
</evidence>
<evidence type="ECO:0000313" key="3">
    <source>
        <dbReference type="EMBL" id="VBB75130.1"/>
    </source>
</evidence>
<dbReference type="NCBIfam" id="TIGR01428">
    <property type="entry name" value="HAD_type_II"/>
    <property type="match status" value="1"/>
</dbReference>
<dbReference type="Pfam" id="PF00702">
    <property type="entry name" value="Hydrolase"/>
    <property type="match status" value="1"/>
</dbReference>
<proteinExistence type="inferred from homology"/>
<organism evidence="3 4">
    <name type="scientific">Podospora comata</name>
    <dbReference type="NCBI Taxonomy" id="48703"/>
    <lineage>
        <taxon>Eukaryota</taxon>
        <taxon>Fungi</taxon>
        <taxon>Dikarya</taxon>
        <taxon>Ascomycota</taxon>
        <taxon>Pezizomycotina</taxon>
        <taxon>Sordariomycetes</taxon>
        <taxon>Sordariomycetidae</taxon>
        <taxon>Sordariales</taxon>
        <taxon>Podosporaceae</taxon>
        <taxon>Podospora</taxon>
    </lineage>
</organism>
<dbReference type="InterPro" id="IPR051540">
    <property type="entry name" value="S-2-haloacid_dehalogenase"/>
</dbReference>
<comment type="similarity">
    <text evidence="1">Belongs to the HAD-like hydrolase superfamily. S-2-haloalkanoic acid dehalogenase family.</text>
</comment>